<feature type="domain" description="Thiamine phosphate synthase/TenI" evidence="3">
    <location>
        <begin position="9"/>
        <end position="184"/>
    </location>
</feature>
<dbReference type="Gene3D" id="3.20.20.70">
    <property type="entry name" value="Aldolase class I"/>
    <property type="match status" value="1"/>
</dbReference>
<dbReference type="CDD" id="cd00564">
    <property type="entry name" value="TMP_TenI"/>
    <property type="match status" value="1"/>
</dbReference>
<name>A0A4Y8PPT4_9BACL</name>
<dbReference type="Proteomes" id="UP000298246">
    <property type="component" value="Unassembled WGS sequence"/>
</dbReference>
<comment type="caution">
    <text evidence="4">The sequence shown here is derived from an EMBL/GenBank/DDBJ whole genome shotgun (WGS) entry which is preliminary data.</text>
</comment>
<keyword evidence="2" id="KW-0784">Thiamine biosynthesis</keyword>
<dbReference type="AlphaFoldDB" id="A0A4Y8PPT4"/>
<evidence type="ECO:0000256" key="2">
    <source>
        <dbReference type="ARBA" id="ARBA00022977"/>
    </source>
</evidence>
<dbReference type="InterPro" id="IPR036206">
    <property type="entry name" value="ThiamineP_synth_sf"/>
</dbReference>
<proteinExistence type="predicted"/>
<dbReference type="RefSeq" id="WP_134757664.1">
    <property type="nucleotide sequence ID" value="NZ_MYFO02000009.1"/>
</dbReference>
<dbReference type="OrthoDB" id="9815348at2"/>
<comment type="pathway">
    <text evidence="1">Cofactor biosynthesis; thiamine diphosphate biosynthesis.</text>
</comment>
<sequence>MRQRRELHAVTTGRQAMELLTAIAAAIHPYVTAIHVREKHLSAAALQALAERLLAAGVPGERLYLNGRLQVARDMGLGGVQLPGDWPKLERAGQTDAGSLRIGVSVHSVKEALEREREGADYVLYGHIYATDSKLGLPPRGLEGLRELTLRTRVPVVAIGGITPLNAAAVCAAGAAGVAVMSGIWEADDPVQAAETYALALQGTGGRG</sequence>
<evidence type="ECO:0000313" key="5">
    <source>
        <dbReference type="Proteomes" id="UP000298246"/>
    </source>
</evidence>
<evidence type="ECO:0000256" key="1">
    <source>
        <dbReference type="ARBA" id="ARBA00004948"/>
    </source>
</evidence>
<evidence type="ECO:0000259" key="3">
    <source>
        <dbReference type="Pfam" id="PF02581"/>
    </source>
</evidence>
<dbReference type="PANTHER" id="PTHR20857:SF22">
    <property type="entry name" value="THIAZOLE TAUTOMERASE"/>
    <property type="match status" value="1"/>
</dbReference>
<dbReference type="GO" id="GO:0009228">
    <property type="term" value="P:thiamine biosynthetic process"/>
    <property type="evidence" value="ECO:0007669"/>
    <property type="project" value="UniProtKB-KW"/>
</dbReference>
<organism evidence="4 5">
    <name type="scientific">Paenibacillus athensensis</name>
    <dbReference type="NCBI Taxonomy" id="1967502"/>
    <lineage>
        <taxon>Bacteria</taxon>
        <taxon>Bacillati</taxon>
        <taxon>Bacillota</taxon>
        <taxon>Bacilli</taxon>
        <taxon>Bacillales</taxon>
        <taxon>Paenibacillaceae</taxon>
        <taxon>Paenibacillus</taxon>
    </lineage>
</organism>
<dbReference type="GO" id="GO:0004789">
    <property type="term" value="F:thiamine-phosphate diphosphorylase activity"/>
    <property type="evidence" value="ECO:0007669"/>
    <property type="project" value="TreeGrafter"/>
</dbReference>
<reference evidence="4 5" key="1">
    <citation type="submission" date="2017-03" db="EMBL/GenBank/DDBJ databases">
        <title>Isolation of Levoglucosan Utilizing Bacteria.</title>
        <authorList>
            <person name="Arya A.S."/>
        </authorList>
    </citation>
    <scope>NUCLEOTIDE SEQUENCE [LARGE SCALE GENOMIC DNA]</scope>
    <source>
        <strain evidence="4 5">MEC069</strain>
    </source>
</reference>
<dbReference type="InterPro" id="IPR022998">
    <property type="entry name" value="ThiamineP_synth_TenI"/>
</dbReference>
<dbReference type="GO" id="GO:0005737">
    <property type="term" value="C:cytoplasm"/>
    <property type="evidence" value="ECO:0007669"/>
    <property type="project" value="TreeGrafter"/>
</dbReference>
<accession>A0A4Y8PPT4</accession>
<dbReference type="InterPro" id="IPR013785">
    <property type="entry name" value="Aldolase_TIM"/>
</dbReference>
<dbReference type="Pfam" id="PF02581">
    <property type="entry name" value="TMP-TENI"/>
    <property type="match status" value="1"/>
</dbReference>
<protein>
    <recommendedName>
        <fullName evidence="3">Thiamine phosphate synthase/TenI domain-containing protein</fullName>
    </recommendedName>
</protein>
<gene>
    <name evidence="4" type="ORF">B5M42_24325</name>
</gene>
<dbReference type="PANTHER" id="PTHR20857">
    <property type="entry name" value="THIAMINE-PHOSPHATE PYROPHOSPHORYLASE"/>
    <property type="match status" value="1"/>
</dbReference>
<evidence type="ECO:0000313" key="4">
    <source>
        <dbReference type="EMBL" id="TFE82856.1"/>
    </source>
</evidence>
<keyword evidence="5" id="KW-1185">Reference proteome</keyword>
<dbReference type="EMBL" id="MYFO01000065">
    <property type="protein sequence ID" value="TFE82856.1"/>
    <property type="molecule type" value="Genomic_DNA"/>
</dbReference>
<dbReference type="SUPFAM" id="SSF51391">
    <property type="entry name" value="Thiamin phosphate synthase"/>
    <property type="match status" value="1"/>
</dbReference>